<dbReference type="InterPro" id="IPR050991">
    <property type="entry name" value="ECM_Regulatory_Proteins"/>
</dbReference>
<feature type="domain" description="Fibronectin type-III" evidence="6">
    <location>
        <begin position="136"/>
        <end position="220"/>
    </location>
</feature>
<organism evidence="7 8">
    <name type="scientific">Rhizocola hellebori</name>
    <dbReference type="NCBI Taxonomy" id="1392758"/>
    <lineage>
        <taxon>Bacteria</taxon>
        <taxon>Bacillati</taxon>
        <taxon>Actinomycetota</taxon>
        <taxon>Actinomycetes</taxon>
        <taxon>Micromonosporales</taxon>
        <taxon>Micromonosporaceae</taxon>
        <taxon>Rhizocola</taxon>
    </lineage>
</organism>
<dbReference type="Gene3D" id="2.60.40.10">
    <property type="entry name" value="Immunoglobulins"/>
    <property type="match status" value="3"/>
</dbReference>
<evidence type="ECO:0000313" key="7">
    <source>
        <dbReference type="EMBL" id="GIH06906.1"/>
    </source>
</evidence>
<proteinExistence type="predicted"/>
<dbReference type="CDD" id="cd00063">
    <property type="entry name" value="FN3"/>
    <property type="match status" value="2"/>
</dbReference>
<evidence type="ECO:0000256" key="4">
    <source>
        <dbReference type="SAM" id="MobiDB-lite"/>
    </source>
</evidence>
<evidence type="ECO:0000256" key="5">
    <source>
        <dbReference type="SAM" id="SignalP"/>
    </source>
</evidence>
<evidence type="ECO:0000256" key="3">
    <source>
        <dbReference type="ARBA" id="ARBA00023326"/>
    </source>
</evidence>
<dbReference type="InterPro" id="IPR003961">
    <property type="entry name" value="FN3_dom"/>
</dbReference>
<feature type="signal peptide" evidence="5">
    <location>
        <begin position="1"/>
        <end position="32"/>
    </location>
</feature>
<feature type="domain" description="Fibronectin type-III" evidence="6">
    <location>
        <begin position="41"/>
        <end position="126"/>
    </location>
</feature>
<dbReference type="AlphaFoldDB" id="A0A8J3QCD6"/>
<reference evidence="7" key="1">
    <citation type="submission" date="2021-01" db="EMBL/GenBank/DDBJ databases">
        <title>Whole genome shotgun sequence of Rhizocola hellebori NBRC 109834.</title>
        <authorList>
            <person name="Komaki H."/>
            <person name="Tamura T."/>
        </authorList>
    </citation>
    <scope>NUCLEOTIDE SEQUENCE</scope>
    <source>
        <strain evidence="7">NBRC 109834</strain>
    </source>
</reference>
<feature type="chain" id="PRO_5035289986" description="Fibronectin type-III domain-containing protein" evidence="5">
    <location>
        <begin position="33"/>
        <end position="314"/>
    </location>
</feature>
<dbReference type="Pfam" id="PF00041">
    <property type="entry name" value="fn3"/>
    <property type="match status" value="2"/>
</dbReference>
<dbReference type="PANTHER" id="PTHR46708:SF2">
    <property type="entry name" value="FIBRONECTIN TYPE-III DOMAIN-CONTAINING PROTEIN"/>
    <property type="match status" value="1"/>
</dbReference>
<dbReference type="PROSITE" id="PS50853">
    <property type="entry name" value="FN3"/>
    <property type="match status" value="2"/>
</dbReference>
<dbReference type="EMBL" id="BONY01000031">
    <property type="protein sequence ID" value="GIH06906.1"/>
    <property type="molecule type" value="Genomic_DNA"/>
</dbReference>
<evidence type="ECO:0000256" key="1">
    <source>
        <dbReference type="ARBA" id="ARBA00022737"/>
    </source>
</evidence>
<evidence type="ECO:0000259" key="6">
    <source>
        <dbReference type="PROSITE" id="PS50853"/>
    </source>
</evidence>
<dbReference type="Proteomes" id="UP000612899">
    <property type="component" value="Unassembled WGS sequence"/>
</dbReference>
<protein>
    <recommendedName>
        <fullName evidence="6">Fibronectin type-III domain-containing protein</fullName>
    </recommendedName>
</protein>
<dbReference type="SUPFAM" id="SSF49265">
    <property type="entry name" value="Fibronectin type III"/>
    <property type="match status" value="2"/>
</dbReference>
<dbReference type="InterPro" id="IPR036116">
    <property type="entry name" value="FN3_sf"/>
</dbReference>
<evidence type="ECO:0000256" key="2">
    <source>
        <dbReference type="ARBA" id="ARBA00023295"/>
    </source>
</evidence>
<feature type="compositionally biased region" description="Polar residues" evidence="4">
    <location>
        <begin position="205"/>
        <end position="215"/>
    </location>
</feature>
<dbReference type="CDD" id="cd00146">
    <property type="entry name" value="PKD"/>
    <property type="match status" value="1"/>
</dbReference>
<keyword evidence="1" id="KW-0677">Repeat</keyword>
<feature type="region of interest" description="Disordered" evidence="4">
    <location>
        <begin position="205"/>
        <end position="225"/>
    </location>
</feature>
<dbReference type="SMART" id="SM00060">
    <property type="entry name" value="FN3"/>
    <property type="match status" value="3"/>
</dbReference>
<feature type="region of interest" description="Disordered" evidence="4">
    <location>
        <begin position="114"/>
        <end position="137"/>
    </location>
</feature>
<dbReference type="GO" id="GO:0000272">
    <property type="term" value="P:polysaccharide catabolic process"/>
    <property type="evidence" value="ECO:0007669"/>
    <property type="project" value="UniProtKB-KW"/>
</dbReference>
<keyword evidence="2" id="KW-0326">Glycosidase</keyword>
<name>A0A8J3QCD6_9ACTN</name>
<comment type="caution">
    <text evidence="7">The sequence shown here is derived from an EMBL/GenBank/DDBJ whole genome shotgun (WGS) entry which is preliminary data.</text>
</comment>
<keyword evidence="3" id="KW-0119">Carbohydrate metabolism</keyword>
<gene>
    <name evidence="7" type="ORF">Rhe02_49730</name>
</gene>
<dbReference type="PANTHER" id="PTHR46708">
    <property type="entry name" value="TENASCIN"/>
    <property type="match status" value="1"/>
</dbReference>
<dbReference type="GO" id="GO:0016798">
    <property type="term" value="F:hydrolase activity, acting on glycosyl bonds"/>
    <property type="evidence" value="ECO:0007669"/>
    <property type="project" value="UniProtKB-KW"/>
</dbReference>
<keyword evidence="5" id="KW-0732">Signal</keyword>
<accession>A0A8J3QCD6</accession>
<sequence>MAQILSHPFRTLAGTSAALLIALFSTPSPAHGATDRTPPTVPQALRVIDATDSSVSVAWTASTDRSGAVTYRVYVNGVQVGSPASASYTISGLDSDTTFAVMVRAQDRYGNVSAPSAAVNGTTAPTVPPPSGGTGAPRNLRLTANGYDSLSLTWDPAAGSVMYYQIFRNGQWVDTSYGTAITLGHLAAGATYTIEVRARDSQNNLSAPASISASTRADDGAPSTPANLRVVTGGTGAPIGLAWDSSTDDRGVGVYWLFADGDTVFSGGPGVSFLALTDELCTVARGETYTFSVRAQDLTGTLSAPSTSITVTVR</sequence>
<evidence type="ECO:0000313" key="8">
    <source>
        <dbReference type="Proteomes" id="UP000612899"/>
    </source>
</evidence>
<dbReference type="InterPro" id="IPR013783">
    <property type="entry name" value="Ig-like_fold"/>
</dbReference>
<dbReference type="RefSeq" id="WP_203910715.1">
    <property type="nucleotide sequence ID" value="NZ_BONY01000031.1"/>
</dbReference>
<keyword evidence="8" id="KW-1185">Reference proteome</keyword>
<keyword evidence="2" id="KW-0378">Hydrolase</keyword>
<keyword evidence="3" id="KW-0624">Polysaccharide degradation</keyword>